<protein>
    <recommendedName>
        <fullName evidence="3">MetA-pathway of phenol degradation</fullName>
    </recommendedName>
</protein>
<evidence type="ECO:0008006" key="3">
    <source>
        <dbReference type="Google" id="ProtNLM"/>
    </source>
</evidence>
<dbReference type="EMBL" id="JAGGJA010000007">
    <property type="protein sequence ID" value="MCW9707492.1"/>
    <property type="molecule type" value="Genomic_DNA"/>
</dbReference>
<evidence type="ECO:0000313" key="2">
    <source>
        <dbReference type="Proteomes" id="UP001207918"/>
    </source>
</evidence>
<comment type="caution">
    <text evidence="1">The sequence shown here is derived from an EMBL/GenBank/DDBJ whole genome shotgun (WGS) entry which is preliminary data.</text>
</comment>
<reference evidence="1 2" key="1">
    <citation type="submission" date="2021-03" db="EMBL/GenBank/DDBJ databases">
        <title>Aliifodinibius sp. nov., a new bacterium isolated from saline soil.</title>
        <authorList>
            <person name="Galisteo C."/>
            <person name="De La Haba R."/>
            <person name="Sanchez-Porro C."/>
            <person name="Ventosa A."/>
        </authorList>
    </citation>
    <scope>NUCLEOTIDE SEQUENCE [LARGE SCALE GENOMIC DNA]</scope>
    <source>
        <strain evidence="1 2">1BSP15-2V2</strain>
    </source>
</reference>
<dbReference type="RefSeq" id="WP_265766280.1">
    <property type="nucleotide sequence ID" value="NZ_JAGGJA010000007.1"/>
</dbReference>
<sequence>MKRFFISTIALLTFVLGLSLSGYSQSVWVPENGAKSKVGLELKIPSFDDRLGFEFPTSSFYLYTHLPLNDHIALQADLPVSQASGGDETRTAIGNPYIGIQSGINSDLKFDLGVRLPLAPEESGIITGFLTENYQIGSFYPNSFSGVADVHYRYDYESGIAIRLDGGGEFWVPEDSDGELFVKYGGQLLYNIDKLTLGTGLAGRLLATDENLSFSERSINSLGLTGTYQFENISAGGYVEIPLNDDTSVFSLGGAFLDVVIGLNLSISL</sequence>
<proteinExistence type="predicted"/>
<organism evidence="1 2">
    <name type="scientific">Fodinibius salsisoli</name>
    <dbReference type="NCBI Taxonomy" id="2820877"/>
    <lineage>
        <taxon>Bacteria</taxon>
        <taxon>Pseudomonadati</taxon>
        <taxon>Balneolota</taxon>
        <taxon>Balneolia</taxon>
        <taxon>Balneolales</taxon>
        <taxon>Balneolaceae</taxon>
        <taxon>Fodinibius</taxon>
    </lineage>
</organism>
<accession>A0ABT3PNQ8</accession>
<keyword evidence="2" id="KW-1185">Reference proteome</keyword>
<name>A0ABT3PNQ8_9BACT</name>
<gene>
    <name evidence="1" type="ORF">J6I44_11560</name>
</gene>
<evidence type="ECO:0000313" key="1">
    <source>
        <dbReference type="EMBL" id="MCW9707492.1"/>
    </source>
</evidence>
<dbReference type="Proteomes" id="UP001207918">
    <property type="component" value="Unassembled WGS sequence"/>
</dbReference>